<keyword evidence="1" id="KW-1185">Reference proteome</keyword>
<sequence>MMLYYIALVVICMCARRIFQYGRSRVSLVWRWFNVNNSTLSMLHHLPRSFPQHHTILRYALDTYYGCLQSSYICGHKGFRYLCCSTNSAMLPHWLSYMVFRKQRSITYFARKPSRVMITCSQGVRYLYYSTNSTTTYTTALRCPLKSLYSLFISIMR</sequence>
<name>A0A6J3LHK0_9HYME</name>
<accession>A0A6J3LHK0</accession>
<protein>
    <submittedName>
        <fullName evidence="2">Uncharacterized protein LOC117241587 isoform X2</fullName>
    </submittedName>
</protein>
<gene>
    <name evidence="2" type="primary">LOC117241587</name>
</gene>
<evidence type="ECO:0000313" key="1">
    <source>
        <dbReference type="Proteomes" id="UP000504631"/>
    </source>
</evidence>
<evidence type="ECO:0000313" key="2">
    <source>
        <dbReference type="RefSeq" id="XP_033363344.1"/>
    </source>
</evidence>
<organism evidence="1 2">
    <name type="scientific">Bombus vosnesenskii</name>
    <dbReference type="NCBI Taxonomy" id="207650"/>
    <lineage>
        <taxon>Eukaryota</taxon>
        <taxon>Metazoa</taxon>
        <taxon>Ecdysozoa</taxon>
        <taxon>Arthropoda</taxon>
        <taxon>Hexapoda</taxon>
        <taxon>Insecta</taxon>
        <taxon>Pterygota</taxon>
        <taxon>Neoptera</taxon>
        <taxon>Endopterygota</taxon>
        <taxon>Hymenoptera</taxon>
        <taxon>Apocrita</taxon>
        <taxon>Aculeata</taxon>
        <taxon>Apoidea</taxon>
        <taxon>Anthophila</taxon>
        <taxon>Apidae</taxon>
        <taxon>Bombus</taxon>
        <taxon>Pyrobombus</taxon>
    </lineage>
</organism>
<dbReference type="Proteomes" id="UP000504631">
    <property type="component" value="Unplaced"/>
</dbReference>
<reference evidence="2" key="1">
    <citation type="submission" date="2025-08" db="UniProtKB">
        <authorList>
            <consortium name="RefSeq"/>
        </authorList>
    </citation>
    <scope>IDENTIFICATION</scope>
    <source>
        <tissue evidence="2">Muscle</tissue>
    </source>
</reference>
<dbReference type="AlphaFoldDB" id="A0A6J3LHK0"/>
<dbReference type="RefSeq" id="XP_033363344.1">
    <property type="nucleotide sequence ID" value="XM_033507453.1"/>
</dbReference>
<dbReference type="GeneID" id="117241587"/>
<proteinExistence type="predicted"/>